<evidence type="ECO:0000313" key="2">
    <source>
        <dbReference type="Proteomes" id="UP000054988"/>
    </source>
</evidence>
<organism evidence="1 2">
    <name type="scientific">Moniliophthora roreri</name>
    <name type="common">Frosty pod rot fungus</name>
    <name type="synonym">Monilia roreri</name>
    <dbReference type="NCBI Taxonomy" id="221103"/>
    <lineage>
        <taxon>Eukaryota</taxon>
        <taxon>Fungi</taxon>
        <taxon>Dikarya</taxon>
        <taxon>Basidiomycota</taxon>
        <taxon>Agaricomycotina</taxon>
        <taxon>Agaricomycetes</taxon>
        <taxon>Agaricomycetidae</taxon>
        <taxon>Agaricales</taxon>
        <taxon>Marasmiineae</taxon>
        <taxon>Marasmiaceae</taxon>
        <taxon>Moniliophthora</taxon>
    </lineage>
</organism>
<protein>
    <submittedName>
        <fullName evidence="1">Uncharacterized protein</fullName>
    </submittedName>
</protein>
<accession>A0A0W0FE48</accession>
<gene>
    <name evidence="1" type="ORF">WG66_12831</name>
</gene>
<comment type="caution">
    <text evidence="1">The sequence shown here is derived from an EMBL/GenBank/DDBJ whole genome shotgun (WGS) entry which is preliminary data.</text>
</comment>
<sequence length="135" mass="15163">MIQDGVDNDLPVSKSVILQDDPETEVSRKQIWKKWTKLSQRQWCLDNNQVLSAIKLVEKCAGDLITKRIRIWQLQGTSSVAFGFKEILDDVNSTTEEIAIDSTWKTNILGYELYVVIGEASGKAIPLAFMTSISS</sequence>
<dbReference type="Proteomes" id="UP000054988">
    <property type="component" value="Unassembled WGS sequence"/>
</dbReference>
<proteinExistence type="predicted"/>
<name>A0A0W0FE48_MONRR</name>
<dbReference type="AlphaFoldDB" id="A0A0W0FE48"/>
<dbReference type="EMBL" id="LATX01002058">
    <property type="protein sequence ID" value="KTB34589.1"/>
    <property type="molecule type" value="Genomic_DNA"/>
</dbReference>
<evidence type="ECO:0000313" key="1">
    <source>
        <dbReference type="EMBL" id="KTB34589.1"/>
    </source>
</evidence>
<reference evidence="1 2" key="1">
    <citation type="submission" date="2015-12" db="EMBL/GenBank/DDBJ databases">
        <title>Draft genome sequence of Moniliophthora roreri, the causal agent of frosty pod rot of cacao.</title>
        <authorList>
            <person name="Aime M.C."/>
            <person name="Diaz-Valderrama J.R."/>
            <person name="Kijpornyongpan T."/>
            <person name="Phillips-Mora W."/>
        </authorList>
    </citation>
    <scope>NUCLEOTIDE SEQUENCE [LARGE SCALE GENOMIC DNA]</scope>
    <source>
        <strain evidence="1 2">MCA 2952</strain>
    </source>
</reference>